<keyword evidence="3 9" id="KW-0560">Oxidoreductase</keyword>
<feature type="domain" description="NADP-dependent oxidoreductase" evidence="8">
    <location>
        <begin position="30"/>
        <end position="267"/>
    </location>
</feature>
<evidence type="ECO:0000256" key="7">
    <source>
        <dbReference type="SAM" id="MobiDB-lite"/>
    </source>
</evidence>
<name>A0A7Y9ZF24_9MICO</name>
<dbReference type="Pfam" id="PF00248">
    <property type="entry name" value="Aldo_ket_red"/>
    <property type="match status" value="1"/>
</dbReference>
<evidence type="ECO:0000256" key="1">
    <source>
        <dbReference type="ARBA" id="ARBA00007905"/>
    </source>
</evidence>
<evidence type="ECO:0000256" key="6">
    <source>
        <dbReference type="PIRSR" id="PIRSR000097-3"/>
    </source>
</evidence>
<keyword evidence="10" id="KW-1185">Reference proteome</keyword>
<proteinExistence type="inferred from homology"/>
<dbReference type="InterPro" id="IPR023210">
    <property type="entry name" value="NADP_OxRdtase_dom"/>
</dbReference>
<comment type="caution">
    <text evidence="9">The sequence shown here is derived from an EMBL/GenBank/DDBJ whole genome shotgun (WGS) entry which is preliminary data.</text>
</comment>
<organism evidence="9 10">
    <name type="scientific">Demequina lutea</name>
    <dbReference type="NCBI Taxonomy" id="431489"/>
    <lineage>
        <taxon>Bacteria</taxon>
        <taxon>Bacillati</taxon>
        <taxon>Actinomycetota</taxon>
        <taxon>Actinomycetes</taxon>
        <taxon>Micrococcales</taxon>
        <taxon>Demequinaceae</taxon>
        <taxon>Demequina</taxon>
    </lineage>
</organism>
<keyword evidence="2" id="KW-0521">NADP</keyword>
<feature type="site" description="Lowers pKa of active site Tyr" evidence="6">
    <location>
        <position position="82"/>
    </location>
</feature>
<feature type="binding site" evidence="5">
    <location>
        <position position="115"/>
    </location>
    <ligand>
        <name>substrate</name>
    </ligand>
</feature>
<dbReference type="AlphaFoldDB" id="A0A7Y9ZF24"/>
<dbReference type="Proteomes" id="UP000547973">
    <property type="component" value="Unassembled WGS sequence"/>
</dbReference>
<dbReference type="InterPro" id="IPR020471">
    <property type="entry name" value="AKR"/>
</dbReference>
<comment type="similarity">
    <text evidence="1">Belongs to the aldo/keto reductase family.</text>
</comment>
<dbReference type="PANTHER" id="PTHR43827:SF3">
    <property type="entry name" value="NADP-DEPENDENT OXIDOREDUCTASE DOMAIN-CONTAINING PROTEIN"/>
    <property type="match status" value="1"/>
</dbReference>
<evidence type="ECO:0000313" key="10">
    <source>
        <dbReference type="Proteomes" id="UP000547973"/>
    </source>
</evidence>
<dbReference type="InterPro" id="IPR036812">
    <property type="entry name" value="NAD(P)_OxRdtase_dom_sf"/>
</dbReference>
<dbReference type="RefSeq" id="WP_308477980.1">
    <property type="nucleotide sequence ID" value="NZ_BBRC01000006.1"/>
</dbReference>
<evidence type="ECO:0000256" key="5">
    <source>
        <dbReference type="PIRSR" id="PIRSR000097-2"/>
    </source>
</evidence>
<evidence type="ECO:0000256" key="3">
    <source>
        <dbReference type="ARBA" id="ARBA00023002"/>
    </source>
</evidence>
<dbReference type="PANTHER" id="PTHR43827">
    <property type="entry name" value="2,5-DIKETO-D-GLUCONIC ACID REDUCTASE"/>
    <property type="match status" value="1"/>
</dbReference>
<evidence type="ECO:0000313" key="9">
    <source>
        <dbReference type="EMBL" id="NYI42775.1"/>
    </source>
</evidence>
<dbReference type="FunFam" id="3.20.20.100:FF:000015">
    <property type="entry name" value="Oxidoreductase, aldo/keto reductase family"/>
    <property type="match status" value="1"/>
</dbReference>
<gene>
    <name evidence="9" type="ORF">BKA03_002894</name>
</gene>
<dbReference type="PIRSF" id="PIRSF000097">
    <property type="entry name" value="AKR"/>
    <property type="match status" value="1"/>
</dbReference>
<dbReference type="SUPFAM" id="SSF51430">
    <property type="entry name" value="NAD(P)-linked oxidoreductase"/>
    <property type="match status" value="1"/>
</dbReference>
<feature type="region of interest" description="Disordered" evidence="7">
    <location>
        <begin position="269"/>
        <end position="288"/>
    </location>
</feature>
<accession>A0A7Y9ZF24</accession>
<evidence type="ECO:0000256" key="4">
    <source>
        <dbReference type="PIRSR" id="PIRSR000097-1"/>
    </source>
</evidence>
<feature type="active site" description="Proton donor" evidence="4">
    <location>
        <position position="57"/>
    </location>
</feature>
<dbReference type="Gene3D" id="3.20.20.100">
    <property type="entry name" value="NADP-dependent oxidoreductase domain"/>
    <property type="match status" value="1"/>
</dbReference>
<dbReference type="PRINTS" id="PR00069">
    <property type="entry name" value="ALDKETRDTASE"/>
</dbReference>
<dbReference type="PROSITE" id="PS00063">
    <property type="entry name" value="ALDOKETO_REDUCTASE_3"/>
    <property type="match status" value="1"/>
</dbReference>
<dbReference type="GO" id="GO:0016616">
    <property type="term" value="F:oxidoreductase activity, acting on the CH-OH group of donors, NAD or NADP as acceptor"/>
    <property type="evidence" value="ECO:0007669"/>
    <property type="project" value="UniProtKB-ARBA"/>
</dbReference>
<dbReference type="InterPro" id="IPR018170">
    <property type="entry name" value="Aldo/ket_reductase_CS"/>
</dbReference>
<dbReference type="EC" id="1.1.1.346" evidence="9"/>
<sequence>MASEEDVGTADSVVLADGVRMPLVGLGMLHVSSEEAIEPVRFALEAGYRAIDTAAVYGNEAGVGQAIRESALERDDVFVTTKVWNTDHGYDETMRAFDKSLGRLGLDYVDLYLIHWPMVSVGKIAETWRALEEIKRQGRTRSIGVSNFMVKHLEQLARDSDEVPSVNQIELHPWLQQRELEGYHAAHGIRTEAWSPLGQGKVLQNPTVMAIGARHKKSAAQVILRWHIDCGRVVIPKSVNGARIRENIDVFDFVLDSDEMAAMASLNTDRRIGSHPDSPPTVGLPFDD</sequence>
<dbReference type="PROSITE" id="PS00062">
    <property type="entry name" value="ALDOKETO_REDUCTASE_2"/>
    <property type="match status" value="1"/>
</dbReference>
<protein>
    <submittedName>
        <fullName evidence="9">2,5-diketo-D-gluconate reductase A</fullName>
        <ecNumber evidence="9">1.1.1.346</ecNumber>
    </submittedName>
</protein>
<dbReference type="PROSITE" id="PS00798">
    <property type="entry name" value="ALDOKETO_REDUCTASE_1"/>
    <property type="match status" value="1"/>
</dbReference>
<dbReference type="EMBL" id="JACBZO010000001">
    <property type="protein sequence ID" value="NYI42775.1"/>
    <property type="molecule type" value="Genomic_DNA"/>
</dbReference>
<evidence type="ECO:0000259" key="8">
    <source>
        <dbReference type="Pfam" id="PF00248"/>
    </source>
</evidence>
<evidence type="ECO:0000256" key="2">
    <source>
        <dbReference type="ARBA" id="ARBA00022857"/>
    </source>
</evidence>
<reference evidence="9 10" key="1">
    <citation type="submission" date="2020-07" db="EMBL/GenBank/DDBJ databases">
        <title>Sequencing the genomes of 1000 actinobacteria strains.</title>
        <authorList>
            <person name="Klenk H.-P."/>
        </authorList>
    </citation>
    <scope>NUCLEOTIDE SEQUENCE [LARGE SCALE GENOMIC DNA]</scope>
    <source>
        <strain evidence="9 10">DSM 19970</strain>
    </source>
</reference>